<accession>A0A9P3ULG8</accession>
<keyword evidence="2" id="KW-1185">Reference proteome</keyword>
<gene>
    <name evidence="1" type="ORF">LshimejAT787_0604110</name>
</gene>
<reference evidence="1" key="1">
    <citation type="submission" date="2022-07" db="EMBL/GenBank/DDBJ databases">
        <title>The genome of Lyophyllum shimeji provides insight into the initial evolution of ectomycorrhizal fungal genome.</title>
        <authorList>
            <person name="Kobayashi Y."/>
            <person name="Shibata T."/>
            <person name="Hirakawa H."/>
            <person name="Shigenobu S."/>
            <person name="Nishiyama T."/>
            <person name="Yamada A."/>
            <person name="Hasebe M."/>
            <person name="Kawaguchi M."/>
        </authorList>
    </citation>
    <scope>NUCLEOTIDE SEQUENCE</scope>
    <source>
        <strain evidence="1">AT787</strain>
    </source>
</reference>
<dbReference type="EMBL" id="BRPK01000006">
    <property type="protein sequence ID" value="GLB39249.1"/>
    <property type="molecule type" value="Genomic_DNA"/>
</dbReference>
<evidence type="ECO:0000313" key="2">
    <source>
        <dbReference type="Proteomes" id="UP001063166"/>
    </source>
</evidence>
<dbReference type="SUPFAM" id="SSF52047">
    <property type="entry name" value="RNI-like"/>
    <property type="match status" value="1"/>
</dbReference>
<dbReference type="InterPro" id="IPR032675">
    <property type="entry name" value="LRR_dom_sf"/>
</dbReference>
<dbReference type="OrthoDB" id="3235026at2759"/>
<evidence type="ECO:0000313" key="1">
    <source>
        <dbReference type="EMBL" id="GLB39249.1"/>
    </source>
</evidence>
<evidence type="ECO:0008006" key="3">
    <source>
        <dbReference type="Google" id="ProtNLM"/>
    </source>
</evidence>
<comment type="caution">
    <text evidence="1">The sequence shown here is derived from an EMBL/GenBank/DDBJ whole genome shotgun (WGS) entry which is preliminary data.</text>
</comment>
<name>A0A9P3ULG8_LYOSH</name>
<dbReference type="AlphaFoldDB" id="A0A9P3ULG8"/>
<organism evidence="1 2">
    <name type="scientific">Lyophyllum shimeji</name>
    <name type="common">Hon-shimeji</name>
    <name type="synonym">Tricholoma shimeji</name>
    <dbReference type="NCBI Taxonomy" id="47721"/>
    <lineage>
        <taxon>Eukaryota</taxon>
        <taxon>Fungi</taxon>
        <taxon>Dikarya</taxon>
        <taxon>Basidiomycota</taxon>
        <taxon>Agaricomycotina</taxon>
        <taxon>Agaricomycetes</taxon>
        <taxon>Agaricomycetidae</taxon>
        <taxon>Agaricales</taxon>
        <taxon>Tricholomatineae</taxon>
        <taxon>Lyophyllaceae</taxon>
        <taxon>Lyophyllum</taxon>
    </lineage>
</organism>
<protein>
    <recommendedName>
        <fullName evidence="3">F-box domain-containing protein</fullName>
    </recommendedName>
</protein>
<dbReference type="Gene3D" id="3.80.10.10">
    <property type="entry name" value="Ribonuclease Inhibitor"/>
    <property type="match status" value="1"/>
</dbReference>
<sequence>MALTTTSCAWHTLPNEMKLAVVENLDSDDARAFSRVDLRTYKICIPATFKSVKLNSLEQMQRFLDDVPRTYCQHIQELDLCTQAVNCDVEIPSYPRAGTDAIISLLIASPRLIKLVLRLAGSSDKSLITPFAYLTELKHLTITNCSDEGHSPLSERLVVSIAASIPCLQELSLDKISRSKMHAPELEGVYPYVPLVIGDDDVPAHPSLGSELSLPSLLRIPTLKKLTIRDTHLGDGRWVTTPVACRLEVLDLGSCYHENEDFNSACTERIMATVGPTIAEFSLTTSVSDTVFAKPSVTPLPRLRKLHITPFFPVDSVVDTMSNLAGSPIETLSMQCFEDDVVDVCSALEDFLSLRVERGPEFYQKLKRIDVSIAANDPSSCDDEEYEERIEATKRLQEFCRDLQLSSVVGKAQDPALIHGSSFLGPSRASGISIPDCEKFAAVANGRANFLL</sequence>
<dbReference type="Proteomes" id="UP001063166">
    <property type="component" value="Unassembled WGS sequence"/>
</dbReference>
<proteinExistence type="predicted"/>